<dbReference type="EMBL" id="CAAALY010110170">
    <property type="protein sequence ID" value="VEL30186.1"/>
    <property type="molecule type" value="Genomic_DNA"/>
</dbReference>
<reference evidence="2" key="1">
    <citation type="submission" date="2018-11" db="EMBL/GenBank/DDBJ databases">
        <authorList>
            <consortium name="Pathogen Informatics"/>
        </authorList>
    </citation>
    <scope>NUCLEOTIDE SEQUENCE</scope>
</reference>
<sequence>MGRLRTSMRQSSRLDSASTGTPRPVAVATIEADSGSCGNSASSSRADPRGTVRQGRTRRPVKRHQTSPVNGSLAVTAIATSATASPGPEAVGDNGNGLNSTVLSDPRMQPHHEAAWLQEENMCLRAQLTAFESRLRHVSAVGCPIPYDFVVQPTNTDCLGASFAGADLSVPFSGAYM</sequence>
<feature type="region of interest" description="Disordered" evidence="1">
    <location>
        <begin position="1"/>
        <end position="73"/>
    </location>
</feature>
<protein>
    <submittedName>
        <fullName evidence="2">Uncharacterized protein</fullName>
    </submittedName>
</protein>
<comment type="caution">
    <text evidence="2">The sequence shown here is derived from an EMBL/GenBank/DDBJ whole genome shotgun (WGS) entry which is preliminary data.</text>
</comment>
<feature type="compositionally biased region" description="Polar residues" evidence="1">
    <location>
        <begin position="7"/>
        <end position="21"/>
    </location>
</feature>
<proteinExistence type="predicted"/>
<feature type="compositionally biased region" description="Low complexity" evidence="1">
    <location>
        <begin position="34"/>
        <end position="44"/>
    </location>
</feature>
<organism evidence="2 3">
    <name type="scientific">Protopolystoma xenopodis</name>
    <dbReference type="NCBI Taxonomy" id="117903"/>
    <lineage>
        <taxon>Eukaryota</taxon>
        <taxon>Metazoa</taxon>
        <taxon>Spiralia</taxon>
        <taxon>Lophotrochozoa</taxon>
        <taxon>Platyhelminthes</taxon>
        <taxon>Monogenea</taxon>
        <taxon>Polyopisthocotylea</taxon>
        <taxon>Polystomatidea</taxon>
        <taxon>Polystomatidae</taxon>
        <taxon>Protopolystoma</taxon>
    </lineage>
</organism>
<feature type="compositionally biased region" description="Basic residues" evidence="1">
    <location>
        <begin position="55"/>
        <end position="65"/>
    </location>
</feature>
<evidence type="ECO:0000313" key="3">
    <source>
        <dbReference type="Proteomes" id="UP000784294"/>
    </source>
</evidence>
<accession>A0A448X7S0</accession>
<evidence type="ECO:0000256" key="1">
    <source>
        <dbReference type="SAM" id="MobiDB-lite"/>
    </source>
</evidence>
<gene>
    <name evidence="2" type="ORF">PXEA_LOCUS23626</name>
</gene>
<dbReference type="AlphaFoldDB" id="A0A448X7S0"/>
<dbReference type="Proteomes" id="UP000784294">
    <property type="component" value="Unassembled WGS sequence"/>
</dbReference>
<keyword evidence="3" id="KW-1185">Reference proteome</keyword>
<name>A0A448X7S0_9PLAT</name>
<evidence type="ECO:0000313" key="2">
    <source>
        <dbReference type="EMBL" id="VEL30186.1"/>
    </source>
</evidence>